<dbReference type="Proteomes" id="UP000001811">
    <property type="component" value="Chromosome 15"/>
</dbReference>
<dbReference type="InterPro" id="IPR027078">
    <property type="entry name" value="snRNP-E"/>
</dbReference>
<dbReference type="Gene3D" id="2.30.30.100">
    <property type="match status" value="1"/>
</dbReference>
<accession>A0A5F9DE37</accession>
<evidence type="ECO:0000256" key="5">
    <source>
        <dbReference type="ARBA" id="ARBA00022728"/>
    </source>
</evidence>
<sequence length="48" mass="5376">MQTVGYIIGFDKYMDGAEEIHSKTKARKQLGQITLKGDNITFLQSVSN</sequence>
<dbReference type="InterPro" id="IPR010920">
    <property type="entry name" value="LSM_dom_sf"/>
</dbReference>
<keyword evidence="5" id="KW-0747">Spliceosome</keyword>
<keyword evidence="14" id="KW-1185">Reference proteome</keyword>
<dbReference type="PANTHER" id="PTHR11193">
    <property type="entry name" value="SMALL NUCLEAR RIBONUCLEOPROTEIN E"/>
    <property type="match status" value="1"/>
</dbReference>
<dbReference type="InterPro" id="IPR001163">
    <property type="entry name" value="Sm_dom_euk/arc"/>
</dbReference>
<protein>
    <recommendedName>
        <fullName evidence="3">Small nuclear ribonucleoprotein E</fullName>
    </recommendedName>
    <alternativeName>
        <fullName evidence="10">Sm protein E</fullName>
    </alternativeName>
</protein>
<dbReference type="Pfam" id="PF01423">
    <property type="entry name" value="LSM"/>
    <property type="match status" value="1"/>
</dbReference>
<evidence type="ECO:0000256" key="6">
    <source>
        <dbReference type="ARBA" id="ARBA00022884"/>
    </source>
</evidence>
<evidence type="ECO:0000256" key="1">
    <source>
        <dbReference type="ARBA" id="ARBA00004123"/>
    </source>
</evidence>
<dbReference type="SUPFAM" id="SSF50182">
    <property type="entry name" value="Sm-like ribonucleoproteins"/>
    <property type="match status" value="1"/>
</dbReference>
<evidence type="ECO:0000259" key="12">
    <source>
        <dbReference type="Pfam" id="PF01423"/>
    </source>
</evidence>
<evidence type="ECO:0000256" key="10">
    <source>
        <dbReference type="ARBA" id="ARBA00030143"/>
    </source>
</evidence>
<dbReference type="GeneTree" id="ENSGT00950000183833"/>
<keyword evidence="7" id="KW-0508">mRNA splicing</keyword>
<keyword evidence="9" id="KW-0687">Ribonucleoprotein</keyword>
<evidence type="ECO:0000256" key="7">
    <source>
        <dbReference type="ARBA" id="ARBA00023187"/>
    </source>
</evidence>
<name>A0A5F9DE37_RABIT</name>
<dbReference type="GO" id="GO:0005681">
    <property type="term" value="C:spliceosomal complex"/>
    <property type="evidence" value="ECO:0007669"/>
    <property type="project" value="UniProtKB-KW"/>
</dbReference>
<keyword evidence="4" id="KW-0507">mRNA processing</keyword>
<comment type="similarity">
    <text evidence="2">Belongs to the snRNP Sm proteins family.</text>
</comment>
<reference evidence="13" key="2">
    <citation type="submission" date="2025-08" db="UniProtKB">
        <authorList>
            <consortium name="Ensembl"/>
        </authorList>
    </citation>
    <scope>IDENTIFICATION</scope>
    <source>
        <strain evidence="13">Thorbecke</strain>
    </source>
</reference>
<proteinExistence type="inferred from homology"/>
<evidence type="ECO:0000256" key="3">
    <source>
        <dbReference type="ARBA" id="ARBA00022037"/>
    </source>
</evidence>
<keyword evidence="6" id="KW-0694">RNA-binding</keyword>
<evidence type="ECO:0000256" key="8">
    <source>
        <dbReference type="ARBA" id="ARBA00023242"/>
    </source>
</evidence>
<dbReference type="InParanoid" id="A0A5F9DE37"/>
<evidence type="ECO:0000256" key="4">
    <source>
        <dbReference type="ARBA" id="ARBA00022664"/>
    </source>
</evidence>
<evidence type="ECO:0000313" key="14">
    <source>
        <dbReference type="Proteomes" id="UP000001811"/>
    </source>
</evidence>
<dbReference type="GO" id="GO:0003723">
    <property type="term" value="F:RNA binding"/>
    <property type="evidence" value="ECO:0007669"/>
    <property type="project" value="UniProtKB-KW"/>
</dbReference>
<reference evidence="13" key="3">
    <citation type="submission" date="2025-09" db="UniProtKB">
        <authorList>
            <consortium name="Ensembl"/>
        </authorList>
    </citation>
    <scope>IDENTIFICATION</scope>
    <source>
        <strain evidence="13">Thorbecke</strain>
    </source>
</reference>
<reference evidence="13 14" key="1">
    <citation type="journal article" date="2011" name="Nature">
        <title>A high-resolution map of human evolutionary constraint using 29 mammals.</title>
        <authorList>
            <person name="Lindblad-Toh K."/>
            <person name="Garber M."/>
            <person name="Zuk O."/>
            <person name="Lin M.F."/>
            <person name="Parker B.J."/>
            <person name="Washietl S."/>
            <person name="Kheradpour P."/>
            <person name="Ernst J."/>
            <person name="Jordan G."/>
            <person name="Mauceli E."/>
            <person name="Ward L.D."/>
            <person name="Lowe C.B."/>
            <person name="Holloway A.K."/>
            <person name="Clamp M."/>
            <person name="Gnerre S."/>
            <person name="Alfoldi J."/>
            <person name="Beal K."/>
            <person name="Chang J."/>
            <person name="Clawson H."/>
            <person name="Cuff J."/>
            <person name="Di Palma F."/>
            <person name="Fitzgerald S."/>
            <person name="Flicek P."/>
            <person name="Guttman M."/>
            <person name="Hubisz M.J."/>
            <person name="Jaffe D.B."/>
            <person name="Jungreis I."/>
            <person name="Kent W.J."/>
            <person name="Kostka D."/>
            <person name="Lara M."/>
            <person name="Martins A.L."/>
            <person name="Massingham T."/>
            <person name="Moltke I."/>
            <person name="Raney B.J."/>
            <person name="Rasmussen M.D."/>
            <person name="Robinson J."/>
            <person name="Stark A."/>
            <person name="Vilella A.J."/>
            <person name="Wen J."/>
            <person name="Xie X."/>
            <person name="Zody M.C."/>
            <person name="Baldwin J."/>
            <person name="Bloom T."/>
            <person name="Chin C.W."/>
            <person name="Heiman D."/>
            <person name="Nicol R."/>
            <person name="Nusbaum C."/>
            <person name="Young S."/>
            <person name="Wilkinson J."/>
            <person name="Worley K.C."/>
            <person name="Kovar C.L."/>
            <person name="Muzny D.M."/>
            <person name="Gibbs R.A."/>
            <person name="Cree A."/>
            <person name="Dihn H.H."/>
            <person name="Fowler G."/>
            <person name="Jhangiani S."/>
            <person name="Joshi V."/>
            <person name="Lee S."/>
            <person name="Lewis L.R."/>
            <person name="Nazareth L.V."/>
            <person name="Okwuonu G."/>
            <person name="Santibanez J."/>
            <person name="Warren W.C."/>
            <person name="Mardis E.R."/>
            <person name="Weinstock G.M."/>
            <person name="Wilson R.K."/>
            <person name="Delehaunty K."/>
            <person name="Dooling D."/>
            <person name="Fronik C."/>
            <person name="Fulton L."/>
            <person name="Fulton B."/>
            <person name="Graves T."/>
            <person name="Minx P."/>
            <person name="Sodergren E."/>
            <person name="Birney E."/>
            <person name="Margulies E.H."/>
            <person name="Herrero J."/>
            <person name="Green E.D."/>
            <person name="Haussler D."/>
            <person name="Siepel A."/>
            <person name="Goldman N."/>
            <person name="Pollard K.S."/>
            <person name="Pedersen J.S."/>
            <person name="Lander E.S."/>
            <person name="Kellis M."/>
        </authorList>
    </citation>
    <scope>NUCLEOTIDE SEQUENCE [LARGE SCALE GENOMIC DNA]</scope>
    <source>
        <strain evidence="13 14">Thorbecke inbred</strain>
    </source>
</reference>
<evidence type="ECO:0000256" key="2">
    <source>
        <dbReference type="ARBA" id="ARBA00006850"/>
    </source>
</evidence>
<dbReference type="AlphaFoldDB" id="A0A5F9DE37"/>
<evidence type="ECO:0000256" key="11">
    <source>
        <dbReference type="ARBA" id="ARBA00045276"/>
    </source>
</evidence>
<evidence type="ECO:0000313" key="13">
    <source>
        <dbReference type="Ensembl" id="ENSOCUP00000044535.1"/>
    </source>
</evidence>
<dbReference type="Bgee" id="ENSOCUG00000033969">
    <property type="expression patterns" value="Expressed in skin of back and 1 other cell type or tissue"/>
</dbReference>
<feature type="domain" description="Sm" evidence="12">
    <location>
        <begin position="3"/>
        <end position="44"/>
    </location>
</feature>
<dbReference type="STRING" id="9986.ENSOCUP00000044535"/>
<organism evidence="13 14">
    <name type="scientific">Oryctolagus cuniculus</name>
    <name type="common">Rabbit</name>
    <dbReference type="NCBI Taxonomy" id="9986"/>
    <lineage>
        <taxon>Eukaryota</taxon>
        <taxon>Metazoa</taxon>
        <taxon>Chordata</taxon>
        <taxon>Craniata</taxon>
        <taxon>Vertebrata</taxon>
        <taxon>Euteleostomi</taxon>
        <taxon>Mammalia</taxon>
        <taxon>Eutheria</taxon>
        <taxon>Euarchontoglires</taxon>
        <taxon>Glires</taxon>
        <taxon>Lagomorpha</taxon>
        <taxon>Leporidae</taxon>
        <taxon>Oryctolagus</taxon>
    </lineage>
</organism>
<comment type="function">
    <text evidence="11">Plays a role in pre-mRNA splicing as a core component of the spliceosomal U1, U2, U4 and U5 small nuclear ribonucleoproteins (snRNPs), the building blocks of the spliceosome. Component of both the pre-catalytic spliceosome B complex and activated spliceosome C complexes. As a component of the minor spliceosome, involved in the splicing of U12-type introns in pre-mRNAs. As part of the U7 snRNP it is involved in histone 3'-end processing.</text>
</comment>
<dbReference type="EMBL" id="AAGW02022234">
    <property type="status" value="NOT_ANNOTATED_CDS"/>
    <property type="molecule type" value="Genomic_DNA"/>
</dbReference>
<dbReference type="GO" id="GO:0000398">
    <property type="term" value="P:mRNA splicing, via spliceosome"/>
    <property type="evidence" value="ECO:0007669"/>
    <property type="project" value="InterPro"/>
</dbReference>
<dbReference type="SMR" id="A0A5F9DE37"/>
<comment type="subcellular location">
    <subcellularLocation>
        <location evidence="1">Nucleus</location>
    </subcellularLocation>
</comment>
<evidence type="ECO:0000256" key="9">
    <source>
        <dbReference type="ARBA" id="ARBA00023274"/>
    </source>
</evidence>
<keyword evidence="8" id="KW-0539">Nucleus</keyword>
<dbReference type="Ensembl" id="ENSOCUT00000048668.1">
    <property type="protein sequence ID" value="ENSOCUP00000044535.1"/>
    <property type="gene ID" value="ENSOCUG00000033969.1"/>
</dbReference>